<keyword evidence="10" id="KW-0418">Kinase</keyword>
<dbReference type="GO" id="GO:0005737">
    <property type="term" value="C:cytoplasm"/>
    <property type="evidence" value="ECO:0007669"/>
    <property type="project" value="UniProtKB-SubCell"/>
</dbReference>
<comment type="catalytic activity">
    <reaction evidence="14">
        <text>L-seryl-[protein] + ATP = O-phospho-L-seryl-[protein] + ADP + H(+)</text>
        <dbReference type="Rhea" id="RHEA:17989"/>
        <dbReference type="Rhea" id="RHEA-COMP:9863"/>
        <dbReference type="Rhea" id="RHEA-COMP:11604"/>
        <dbReference type="ChEBI" id="CHEBI:15378"/>
        <dbReference type="ChEBI" id="CHEBI:29999"/>
        <dbReference type="ChEBI" id="CHEBI:30616"/>
        <dbReference type="ChEBI" id="CHEBI:83421"/>
        <dbReference type="ChEBI" id="CHEBI:456216"/>
        <dbReference type="EC" id="2.7.11.1"/>
    </reaction>
</comment>
<feature type="compositionally biased region" description="Basic and acidic residues" evidence="15">
    <location>
        <begin position="2322"/>
        <end position="2337"/>
    </location>
</feature>
<evidence type="ECO:0000256" key="1">
    <source>
        <dbReference type="ARBA" id="ARBA00001946"/>
    </source>
</evidence>
<feature type="region of interest" description="Disordered" evidence="15">
    <location>
        <begin position="1360"/>
        <end position="1422"/>
    </location>
</feature>
<feature type="compositionally biased region" description="Basic and acidic residues" evidence="15">
    <location>
        <begin position="1530"/>
        <end position="1542"/>
    </location>
</feature>
<reference evidence="19" key="2">
    <citation type="submission" date="2025-08" db="UniProtKB">
        <authorList>
            <consortium name="Ensembl"/>
        </authorList>
    </citation>
    <scope>IDENTIFICATION</scope>
</reference>
<evidence type="ECO:0000256" key="4">
    <source>
        <dbReference type="ARBA" id="ARBA00012513"/>
    </source>
</evidence>
<feature type="compositionally biased region" description="Basic and acidic residues" evidence="15">
    <location>
        <begin position="2102"/>
        <end position="2111"/>
    </location>
</feature>
<feature type="compositionally biased region" description="Basic and acidic residues" evidence="15">
    <location>
        <begin position="1411"/>
        <end position="1422"/>
    </location>
</feature>
<dbReference type="PROSITE" id="PS50011">
    <property type="entry name" value="PROTEIN_KINASE_DOM"/>
    <property type="match status" value="1"/>
</dbReference>
<feature type="region of interest" description="Disordered" evidence="15">
    <location>
        <begin position="974"/>
        <end position="1009"/>
    </location>
</feature>
<name>A0A8C2XT10_CAPHI</name>
<feature type="domain" description="Protein kinase" evidence="16">
    <location>
        <begin position="346"/>
        <end position="598"/>
    </location>
</feature>
<evidence type="ECO:0000256" key="11">
    <source>
        <dbReference type="ARBA" id="ARBA00022840"/>
    </source>
</evidence>
<dbReference type="InterPro" id="IPR050236">
    <property type="entry name" value="Ser_Thr_kinase_AGC"/>
</dbReference>
<comment type="catalytic activity">
    <reaction evidence="13">
        <text>L-threonyl-[protein] + ATP = O-phospho-L-threonyl-[protein] + ADP + H(+)</text>
        <dbReference type="Rhea" id="RHEA:46608"/>
        <dbReference type="Rhea" id="RHEA-COMP:11060"/>
        <dbReference type="Rhea" id="RHEA-COMP:11605"/>
        <dbReference type="ChEBI" id="CHEBI:15378"/>
        <dbReference type="ChEBI" id="CHEBI:30013"/>
        <dbReference type="ChEBI" id="CHEBI:30616"/>
        <dbReference type="ChEBI" id="CHEBI:61977"/>
        <dbReference type="ChEBI" id="CHEBI:456216"/>
        <dbReference type="EC" id="2.7.11.1"/>
    </reaction>
</comment>
<dbReference type="InterPro" id="IPR041489">
    <property type="entry name" value="PDZ_6"/>
</dbReference>
<dbReference type="InterPro" id="IPR001478">
    <property type="entry name" value="PDZ"/>
</dbReference>
<feature type="region of interest" description="Disordered" evidence="15">
    <location>
        <begin position="30"/>
        <end position="53"/>
    </location>
</feature>
<evidence type="ECO:0000256" key="8">
    <source>
        <dbReference type="ARBA" id="ARBA00022679"/>
    </source>
</evidence>
<feature type="region of interest" description="Disordered" evidence="15">
    <location>
        <begin position="312"/>
        <end position="336"/>
    </location>
</feature>
<dbReference type="Pfam" id="PF08926">
    <property type="entry name" value="DUF1908"/>
    <property type="match status" value="1"/>
</dbReference>
<feature type="compositionally biased region" description="Basic residues" evidence="15">
    <location>
        <begin position="988"/>
        <end position="1003"/>
    </location>
</feature>
<evidence type="ECO:0000256" key="6">
    <source>
        <dbReference type="ARBA" id="ARBA00022527"/>
    </source>
</evidence>
<feature type="region of interest" description="Disordered" evidence="15">
    <location>
        <begin position="1036"/>
        <end position="1229"/>
    </location>
</feature>
<feature type="compositionally biased region" description="Basic and acidic residues" evidence="15">
    <location>
        <begin position="1285"/>
        <end position="1299"/>
    </location>
</feature>
<evidence type="ECO:0000259" key="17">
    <source>
        <dbReference type="PROSITE" id="PS50106"/>
    </source>
</evidence>
<evidence type="ECO:0000259" key="16">
    <source>
        <dbReference type="PROSITE" id="PS50011"/>
    </source>
</evidence>
<evidence type="ECO:0000313" key="19">
    <source>
        <dbReference type="Ensembl" id="ENSCHIP00010022654.1"/>
    </source>
</evidence>
<keyword evidence="9" id="KW-0547">Nucleotide-binding</keyword>
<evidence type="ECO:0000256" key="13">
    <source>
        <dbReference type="ARBA" id="ARBA00047899"/>
    </source>
</evidence>
<keyword evidence="6" id="KW-0723">Serine/threonine-protein kinase</keyword>
<evidence type="ECO:0000256" key="9">
    <source>
        <dbReference type="ARBA" id="ARBA00022741"/>
    </source>
</evidence>
<feature type="domain" description="PDZ" evidence="17">
    <location>
        <begin position="895"/>
        <end position="976"/>
    </location>
</feature>
<dbReference type="PROSITE" id="PS51285">
    <property type="entry name" value="AGC_KINASE_CTER"/>
    <property type="match status" value="1"/>
</dbReference>
<reference evidence="19" key="1">
    <citation type="submission" date="2019-03" db="EMBL/GenBank/DDBJ databases">
        <title>Genome sequencing and reference-guided assembly of Black Bengal Goat (Capra hircus).</title>
        <authorList>
            <person name="Siddiki A.Z."/>
            <person name="Baten A."/>
            <person name="Billah M."/>
            <person name="Alam M.A.U."/>
            <person name="Shawrob K.S.M."/>
            <person name="Saha S."/>
            <person name="Chowdhury M."/>
            <person name="Rahman A.H."/>
            <person name="Stear M."/>
            <person name="Miah G."/>
            <person name="Das G.B."/>
            <person name="Hossain M.M."/>
            <person name="Kumkum M."/>
            <person name="Islam M.S."/>
            <person name="Mollah A.M."/>
            <person name="Ahsan A."/>
            <person name="Tusar F."/>
            <person name="Khan M.K.I."/>
        </authorList>
    </citation>
    <scope>NUCLEOTIDE SEQUENCE [LARGE SCALE GENOMIC DNA]</scope>
</reference>
<evidence type="ECO:0000256" key="14">
    <source>
        <dbReference type="ARBA" id="ARBA00048679"/>
    </source>
</evidence>
<dbReference type="PROSITE" id="PS50106">
    <property type="entry name" value="PDZ"/>
    <property type="match status" value="1"/>
</dbReference>
<feature type="compositionally biased region" description="Polar residues" evidence="15">
    <location>
        <begin position="2292"/>
        <end position="2302"/>
    </location>
</feature>
<comment type="similarity">
    <text evidence="3">Belongs to the protein kinase superfamily. AGC Ser/Thr protein kinase family.</text>
</comment>
<dbReference type="InterPro" id="IPR000961">
    <property type="entry name" value="AGC-kinase_C"/>
</dbReference>
<feature type="compositionally biased region" description="Polar residues" evidence="15">
    <location>
        <begin position="2167"/>
        <end position="2188"/>
    </location>
</feature>
<dbReference type="SMART" id="SM00228">
    <property type="entry name" value="PDZ"/>
    <property type="match status" value="1"/>
</dbReference>
<keyword evidence="5" id="KW-0963">Cytoplasm</keyword>
<feature type="region of interest" description="Disordered" evidence="15">
    <location>
        <begin position="1559"/>
        <end position="2346"/>
    </location>
</feature>
<dbReference type="Gene3D" id="3.30.200.20">
    <property type="entry name" value="Phosphorylase Kinase, domain 1"/>
    <property type="match status" value="1"/>
</dbReference>
<feature type="region of interest" description="Disordered" evidence="15">
    <location>
        <begin position="801"/>
        <end position="839"/>
    </location>
</feature>
<feature type="compositionally biased region" description="Low complexity" evidence="15">
    <location>
        <begin position="862"/>
        <end position="886"/>
    </location>
</feature>
<dbReference type="GO" id="GO:0035556">
    <property type="term" value="P:intracellular signal transduction"/>
    <property type="evidence" value="ECO:0007669"/>
    <property type="project" value="TreeGrafter"/>
</dbReference>
<evidence type="ECO:0000256" key="5">
    <source>
        <dbReference type="ARBA" id="ARBA00022490"/>
    </source>
</evidence>
<dbReference type="InterPro" id="IPR000719">
    <property type="entry name" value="Prot_kinase_dom"/>
</dbReference>
<dbReference type="InterPro" id="IPR023142">
    <property type="entry name" value="MAST_pre-PK_dom_sf"/>
</dbReference>
<evidence type="ECO:0000256" key="12">
    <source>
        <dbReference type="ARBA" id="ARBA00022842"/>
    </source>
</evidence>
<dbReference type="CDD" id="cd05609">
    <property type="entry name" value="STKc_MAST"/>
    <property type="match status" value="1"/>
</dbReference>
<feature type="compositionally biased region" description="Low complexity" evidence="15">
    <location>
        <begin position="774"/>
        <end position="787"/>
    </location>
</feature>
<keyword evidence="11" id="KW-0067">ATP-binding</keyword>
<feature type="compositionally biased region" description="Basic and acidic residues" evidence="15">
    <location>
        <begin position="740"/>
        <end position="758"/>
    </location>
</feature>
<feature type="compositionally biased region" description="Polar residues" evidence="15">
    <location>
        <begin position="73"/>
        <end position="83"/>
    </location>
</feature>
<dbReference type="PANTHER" id="PTHR24356">
    <property type="entry name" value="SERINE/THREONINE-PROTEIN KINASE"/>
    <property type="match status" value="1"/>
</dbReference>
<feature type="compositionally biased region" description="Basic and acidic residues" evidence="15">
    <location>
        <begin position="1674"/>
        <end position="1683"/>
    </location>
</feature>
<dbReference type="CDD" id="cd23076">
    <property type="entry name" value="PDZ_MAST4"/>
    <property type="match status" value="1"/>
</dbReference>
<sequence length="2346" mass="254641">MNIMDARFFCVLNRFSFPFDSCRTSNRKSLIGNGQSSALPRPQDSPRNFSPSASAHFSFARRTDGRRWSLASLPSSGYGTNTPSSTVSSSCSSQEKLHQLPYQPTPDELHFLSKHFCTTESITTENRCRNTPMRPRSRSLSPGRSPACCDHEIIMMNHVYKERFPKATAQMEERLKEIITSYSPDHVLPLADGVLSFTHHQIIELARDCLDKSHQGLITSRYFLELQHKLDKLLQEAHNRSDSGELAFIKQLVRKILIVIARPARLLECLEFDPEEFYYLLEAAEGHAKEGQGIKTDIPRYIISQLGLNKDPLEGDGTAETPETDESVSSSNASLKLRRKPRESDFETIKLISNGAYGAVYFVRHKESRQRFAMKKINKQNLILRNQIQQAFVERDILTFAENPFVVSMYCSFETRRHLCMVMEYVEGDCLCVADVFCTCTVLALEYLHNYGIVHRDLKPDKYLTDFGLSKVGLMSMTTNLYEGHIEKDAREFLDKQVCGTPEYIAPEVILRQGYGKPVDWWAMGIILYEFLVGCVPFFGDTPEELFGQVISDEINWPEKDEAPPPDAQDLITLLLRQNPLERLGTGGAYEVKQHRFFRCLDWNSLLRQKAEFIPQLESEDDTSYFDTRSEKYHHMETEEEDDTNDEDFNVEIRQFSSCSHRFSKVFSSMDRGTQNSGEEKEDPGDKTKSTTLPSTETLSWSSEYSEMQQLSTSNSSDTDSNRHRLGSGLLPKLAVSAEAEHDGAAPQPRELHEEPEKPALPAAESAQEEPEVTTPASTISSSTLSVGSFSEHLDQINGRSECVDSTDNASKPSSEPASHMARQRLESTEKQKASGKVTKSLSASALSLMIPGDMFAVSPLGSPMSPHSLDSSPSRDSSGASASPHQPIVIHSLGKNYGFTIRAIRVYVGDSDIYTVHHIVWNVEEGSPACQAGLKAGDLITHINGEPVHGLVHTEVIELLLKSGNKVSITTTPFENTSIKTGPARRNSYKSRMVRRSKKSKKKESLERRRSLFKKLAKQPSPLLHTSRSFSCLNRSLSSGESLPGSPTHSLSPRSPTPSYRSTPDFPSGTNSSQSSSPSSSAPNSPAGSGHIRPSTLHGLAPKLSGQRYRSGRRKSAGSIPLSPLARTPSPTPQPTSPQRSPSPLLGHSLGNSKMAQAFPSKMHSPPTIVRHVVRPKSAEPPRSPLLKRVQSEEKLSPSYGGDKKHLCSRKHSLEVTQEEVPREQQQREVTLQSLEENVCDAPALSRARPVEQGCLKRPVSRKLGRQESVDELDREKLKAKVVVKKPDGLSEKQESRPKPHGLSSDLENLCAFRLEERDKKIYPKASERSNHFESKAAVQEAQPLSSLLKDALHKQANVRASEGITSEGATAAGDHSQGTTCDLKRASTHSTLQDGLCHTTHRSTSGKGDTAEKVPQAKEGLRCEKLDGKLANIDYLRKKMSLEDKDESLCSVLKPKVTASAQECLPGSLGRPVGGQQEAPPASEGRTPFIGSAHAAQLSAVSFVPLKALSGRVDSGTEKPGLAAPESPVRKSPSEYKLEGRSVSCLKPIEGTLDIALLSGPQASKTELPSPEPAQSPSPGSDAESPVPLALPNSAGRKADTAGQRESSPASFKVNKSYLLEPRFPPSSRGLQSSPVAAPPDPELKLDKKVSQAARAPATIMENRPQQGEGHPSQHQDRSPDVKLLPFPGQNLQGANASRSLSPLSPESVPSREKPSGRELSERGLSIVRSERSAVRPDVRRDPSKELCPPEAAKPSDSFQTLPVVGRTHPDVSTQTQALEKACGPCGRAKPRDGREEVRLPARADSSLRSAGAPCERELGAESGLESKMEPASTRWSLELPRPESEKSRRLSGFQSVQKDSPKEPERKEQPLQNSCQPSPPTKELPGLACQHCTLPSHPAASLPGSKPCATDSSFQDALRPAAVPSDSSSHKPRSDPDLGPPKSKFPDRPPSSQKPSAEAAVSKEPGAPTLGRAGVGSGKGVSEEFPVLPSPQKTAREVIGQGATSGRSVPLPTEGGPPDTKLRPTSAGCPPEALEMLGHPPGRGLLGASESMDQKLPTVRERQNLSPKAPTPSTVKDCPPLCKQTDRSPGPLAACADANKSEGKKRTEALYTPADGEKPGAGPKGVEQLAAAAGKGWPEATGKGLSPQKPLTEASKPSGMKRSPSATVQSSLGCATLPGKSQSYSCGFPEARPAIPETSTTSSDTSAKAGGPAAECPASSSRDQRKPLPSGSGRTQMTKSDSLPSFRTTTLESQHPSPGLVAGTSHRDRALSVTTAVGETKGKEPAPTQPAQTRNQNVSREAAKPSPAPSTERPVVLPSEKDTGLRQRRGRESLRGSPSKKAL</sequence>
<keyword evidence="7" id="KW-0597">Phosphoprotein</keyword>
<dbReference type="GO" id="GO:0000287">
    <property type="term" value="F:magnesium ion binding"/>
    <property type="evidence" value="ECO:0007669"/>
    <property type="project" value="InterPro"/>
</dbReference>
<feature type="compositionally biased region" description="Polar residues" evidence="15">
    <location>
        <begin position="690"/>
        <end position="711"/>
    </location>
</feature>
<evidence type="ECO:0000256" key="3">
    <source>
        <dbReference type="ARBA" id="ARBA00009903"/>
    </source>
</evidence>
<dbReference type="SUPFAM" id="SSF140482">
    <property type="entry name" value="MAST3 pre-PK domain-like"/>
    <property type="match status" value="1"/>
</dbReference>
<feature type="compositionally biased region" description="Basic and acidic residues" evidence="15">
    <location>
        <begin position="824"/>
        <end position="833"/>
    </location>
</feature>
<dbReference type="InterPro" id="IPR015022">
    <property type="entry name" value="MAST_pre-PK_dom"/>
</dbReference>
<feature type="region of interest" description="Disordered" evidence="15">
    <location>
        <begin position="667"/>
        <end position="727"/>
    </location>
</feature>
<evidence type="ECO:0000256" key="7">
    <source>
        <dbReference type="ARBA" id="ARBA00022553"/>
    </source>
</evidence>
<feature type="compositionally biased region" description="Basic and acidic residues" evidence="15">
    <location>
        <begin position="1191"/>
        <end position="1207"/>
    </location>
</feature>
<keyword evidence="8" id="KW-0808">Transferase</keyword>
<comment type="cofactor">
    <cofactor evidence="1">
        <name>Mg(2+)</name>
        <dbReference type="ChEBI" id="CHEBI:18420"/>
    </cofactor>
</comment>
<dbReference type="PANTHER" id="PTHR24356:SF224">
    <property type="entry name" value="MICROTUBULE-ASSOCIATED SERINE_THREONINE-PROTEIN KINASE 4"/>
    <property type="match status" value="1"/>
</dbReference>
<feature type="compositionally biased region" description="Low complexity" evidence="15">
    <location>
        <begin position="1700"/>
        <end position="1711"/>
    </location>
</feature>
<feature type="compositionally biased region" description="Basic and acidic residues" evidence="15">
    <location>
        <begin position="1731"/>
        <end position="1747"/>
    </location>
</feature>
<dbReference type="EC" id="2.7.11.1" evidence="4"/>
<feature type="domain" description="AGC-kinase C-terminal" evidence="18">
    <location>
        <begin position="599"/>
        <end position="671"/>
    </location>
</feature>
<comment type="subcellular location">
    <subcellularLocation>
        <location evidence="2">Cytoplasm</location>
    </subcellularLocation>
</comment>
<dbReference type="Ensembl" id="ENSCHIT00010031996.1">
    <property type="protein sequence ID" value="ENSCHIP00010022654.1"/>
    <property type="gene ID" value="ENSCHIG00010014980.1"/>
</dbReference>
<dbReference type="GO" id="GO:0005524">
    <property type="term" value="F:ATP binding"/>
    <property type="evidence" value="ECO:0007669"/>
    <property type="project" value="UniProtKB-KW"/>
</dbReference>
<feature type="compositionally biased region" description="Basic and acidic residues" evidence="15">
    <location>
        <begin position="1792"/>
        <end position="1804"/>
    </location>
</feature>
<feature type="region of interest" description="Disordered" evidence="15">
    <location>
        <begin position="1285"/>
        <end position="1308"/>
    </location>
</feature>
<feature type="compositionally biased region" description="Low complexity" evidence="15">
    <location>
        <begin position="84"/>
        <end position="93"/>
    </location>
</feature>
<evidence type="ECO:0000256" key="2">
    <source>
        <dbReference type="ARBA" id="ARBA00004496"/>
    </source>
</evidence>
<dbReference type="Gene3D" id="1.10.510.10">
    <property type="entry name" value="Transferase(Phosphotransferase) domain 1"/>
    <property type="match status" value="1"/>
</dbReference>
<evidence type="ECO:0000256" key="15">
    <source>
        <dbReference type="SAM" id="MobiDB-lite"/>
    </source>
</evidence>
<feature type="region of interest" description="Disordered" evidence="15">
    <location>
        <begin position="1470"/>
        <end position="1490"/>
    </location>
</feature>
<dbReference type="Pfam" id="PF17820">
    <property type="entry name" value="PDZ_6"/>
    <property type="match status" value="1"/>
</dbReference>
<feature type="compositionally biased region" description="Low complexity" evidence="15">
    <location>
        <begin position="1037"/>
        <end position="1090"/>
    </location>
</feature>
<proteinExistence type="inferred from homology"/>
<organism evidence="19">
    <name type="scientific">Capra hircus</name>
    <name type="common">Goat</name>
    <dbReference type="NCBI Taxonomy" id="9925"/>
    <lineage>
        <taxon>Eukaryota</taxon>
        <taxon>Metazoa</taxon>
        <taxon>Chordata</taxon>
        <taxon>Craniata</taxon>
        <taxon>Vertebrata</taxon>
        <taxon>Euteleostomi</taxon>
        <taxon>Mammalia</taxon>
        <taxon>Eutheria</taxon>
        <taxon>Laurasiatheria</taxon>
        <taxon>Artiodactyla</taxon>
        <taxon>Ruminantia</taxon>
        <taxon>Pecora</taxon>
        <taxon>Bovidae</taxon>
        <taxon>Caprinae</taxon>
        <taxon>Capra</taxon>
    </lineage>
</organism>
<feature type="compositionally biased region" description="Basic and acidic residues" evidence="15">
    <location>
        <begin position="1817"/>
        <end position="1831"/>
    </location>
</feature>
<accession>A0A8C2XT10</accession>
<dbReference type="Pfam" id="PF00069">
    <property type="entry name" value="Pkinase"/>
    <property type="match status" value="1"/>
</dbReference>
<feature type="compositionally biased region" description="Polar residues" evidence="15">
    <location>
        <begin position="804"/>
        <end position="817"/>
    </location>
</feature>
<dbReference type="InterPro" id="IPR011009">
    <property type="entry name" value="Kinase-like_dom_sf"/>
</dbReference>
<evidence type="ECO:0000259" key="18">
    <source>
        <dbReference type="PROSITE" id="PS51285"/>
    </source>
</evidence>
<feature type="compositionally biased region" description="Polar residues" evidence="15">
    <location>
        <begin position="2235"/>
        <end position="2259"/>
    </location>
</feature>
<dbReference type="Gene3D" id="2.30.42.10">
    <property type="match status" value="1"/>
</dbReference>
<dbReference type="SUPFAM" id="SSF50156">
    <property type="entry name" value="PDZ domain-like"/>
    <property type="match status" value="1"/>
</dbReference>
<feature type="region of interest" description="Disordered" evidence="15">
    <location>
        <begin position="73"/>
        <end position="96"/>
    </location>
</feature>
<keyword evidence="12" id="KW-0460">Magnesium</keyword>
<feature type="compositionally biased region" description="Basic and acidic residues" evidence="15">
    <location>
        <begin position="1712"/>
        <end position="1724"/>
    </location>
</feature>
<dbReference type="InterPro" id="IPR036034">
    <property type="entry name" value="PDZ_sf"/>
</dbReference>
<dbReference type="InterPro" id="IPR037711">
    <property type="entry name" value="MAST"/>
</dbReference>
<dbReference type="GO" id="GO:0004674">
    <property type="term" value="F:protein serine/threonine kinase activity"/>
    <property type="evidence" value="ECO:0007669"/>
    <property type="project" value="UniProtKB-KW"/>
</dbReference>
<dbReference type="Gene3D" id="1.20.1480.20">
    <property type="entry name" value="MAST3 pre-PK domain-like"/>
    <property type="match status" value="1"/>
</dbReference>
<evidence type="ECO:0000256" key="10">
    <source>
        <dbReference type="ARBA" id="ARBA00022777"/>
    </source>
</evidence>
<dbReference type="SUPFAM" id="SSF56112">
    <property type="entry name" value="Protein kinase-like (PK-like)"/>
    <property type="match status" value="1"/>
</dbReference>
<feature type="region of interest" description="Disordered" evidence="15">
    <location>
        <begin position="1514"/>
        <end position="1543"/>
    </location>
</feature>
<protein>
    <recommendedName>
        <fullName evidence="4">non-specific serine/threonine protein kinase</fullName>
        <ecNumber evidence="4">2.7.11.1</ecNumber>
    </recommendedName>
</protein>
<dbReference type="GO" id="GO:0007010">
    <property type="term" value="P:cytoskeleton organization"/>
    <property type="evidence" value="ECO:0007669"/>
    <property type="project" value="TreeGrafter"/>
</dbReference>
<feature type="region of interest" description="Disordered" evidence="15">
    <location>
        <begin position="860"/>
        <end position="886"/>
    </location>
</feature>
<feature type="compositionally biased region" description="Basic and acidic residues" evidence="15">
    <location>
        <begin position="1862"/>
        <end position="1872"/>
    </location>
</feature>
<feature type="region of interest" description="Disordered" evidence="15">
    <location>
        <begin position="740"/>
        <end position="787"/>
    </location>
</feature>